<evidence type="ECO:0000313" key="15">
    <source>
        <dbReference type="Proteomes" id="UP000612956"/>
    </source>
</evidence>
<comment type="catalytic activity">
    <reaction evidence="2">
        <text>2 a mycocerosyl-[mycocerosic acid synthase] + a phenolphthiocerol = a dimycocerosyl phenolphthiocerol + 2 holo-[mycocerosic acid synthase].</text>
        <dbReference type="EC" id="2.3.1.282"/>
    </reaction>
</comment>
<organism evidence="14 15">
    <name type="scientific">Nocardia camponoti</name>
    <dbReference type="NCBI Taxonomy" id="1616106"/>
    <lineage>
        <taxon>Bacteria</taxon>
        <taxon>Bacillati</taxon>
        <taxon>Actinomycetota</taxon>
        <taxon>Actinomycetes</taxon>
        <taxon>Mycobacteriales</taxon>
        <taxon>Nocardiaceae</taxon>
        <taxon>Nocardia</taxon>
    </lineage>
</organism>
<evidence type="ECO:0000256" key="9">
    <source>
        <dbReference type="ARBA" id="ARBA00023315"/>
    </source>
</evidence>
<dbReference type="Proteomes" id="UP000612956">
    <property type="component" value="Unassembled WGS sequence"/>
</dbReference>
<evidence type="ECO:0000256" key="7">
    <source>
        <dbReference type="ARBA" id="ARBA00022516"/>
    </source>
</evidence>
<evidence type="ECO:0000256" key="12">
    <source>
        <dbReference type="ARBA" id="ARBA00033407"/>
    </source>
</evidence>
<dbReference type="AlphaFoldDB" id="A0A917QPW7"/>
<dbReference type="EMBL" id="BMMW01000004">
    <property type="protein sequence ID" value="GGK62414.1"/>
    <property type="molecule type" value="Genomic_DNA"/>
</dbReference>
<evidence type="ECO:0000256" key="6">
    <source>
        <dbReference type="ARBA" id="ARBA00013449"/>
    </source>
</evidence>
<reference evidence="14" key="2">
    <citation type="submission" date="2020-09" db="EMBL/GenBank/DDBJ databases">
        <authorList>
            <person name="Sun Q."/>
            <person name="Zhou Y."/>
        </authorList>
    </citation>
    <scope>NUCLEOTIDE SEQUENCE</scope>
    <source>
        <strain evidence="14">CGMCC 4.7278</strain>
    </source>
</reference>
<gene>
    <name evidence="14" type="primary">papA5</name>
    <name evidence="14" type="ORF">GCM10011591_38250</name>
</gene>
<dbReference type="SUPFAM" id="SSF52777">
    <property type="entry name" value="CoA-dependent acyltransferases"/>
    <property type="match status" value="2"/>
</dbReference>
<keyword evidence="7" id="KW-0444">Lipid biosynthesis</keyword>
<dbReference type="Gene3D" id="3.30.559.10">
    <property type="entry name" value="Chloramphenicol acetyltransferase-like domain"/>
    <property type="match status" value="1"/>
</dbReference>
<dbReference type="InterPro" id="IPR031641">
    <property type="entry name" value="PapA_C"/>
</dbReference>
<keyword evidence="15" id="KW-1185">Reference proteome</keyword>
<dbReference type="EC" id="2.3.1.282" evidence="5"/>
<dbReference type="Pfam" id="PF16911">
    <property type="entry name" value="PapA_C"/>
    <property type="match status" value="1"/>
</dbReference>
<evidence type="ECO:0000256" key="8">
    <source>
        <dbReference type="ARBA" id="ARBA00022679"/>
    </source>
</evidence>
<evidence type="ECO:0000256" key="5">
    <source>
        <dbReference type="ARBA" id="ARBA00012866"/>
    </source>
</evidence>
<comment type="similarity">
    <text evidence="4">Belongs to the acyltransferase PapA5 family.</text>
</comment>
<dbReference type="GO" id="GO:0016746">
    <property type="term" value="F:acyltransferase activity"/>
    <property type="evidence" value="ECO:0007669"/>
    <property type="project" value="UniProtKB-KW"/>
</dbReference>
<proteinExistence type="inferred from homology"/>
<dbReference type="InterPro" id="IPR023213">
    <property type="entry name" value="CAT-like_dom_sf"/>
</dbReference>
<evidence type="ECO:0000259" key="13">
    <source>
        <dbReference type="Pfam" id="PF16911"/>
    </source>
</evidence>
<keyword evidence="8 14" id="KW-0808">Transferase</keyword>
<feature type="domain" description="Phthiocerol/phthiodiolone dimycocerosyl transferase C-terminal" evidence="13">
    <location>
        <begin position="200"/>
        <end position="380"/>
    </location>
</feature>
<evidence type="ECO:0000256" key="11">
    <source>
        <dbReference type="ARBA" id="ARBA00032317"/>
    </source>
</evidence>
<evidence type="ECO:0000313" key="14">
    <source>
        <dbReference type="EMBL" id="GGK62414.1"/>
    </source>
</evidence>
<dbReference type="Gene3D" id="3.30.559.30">
    <property type="entry name" value="Nonribosomal peptide synthetase, condensation domain"/>
    <property type="match status" value="1"/>
</dbReference>
<evidence type="ECO:0000256" key="3">
    <source>
        <dbReference type="ARBA" id="ARBA00001907"/>
    </source>
</evidence>
<keyword evidence="9" id="KW-0012">Acyltransferase</keyword>
<evidence type="ECO:0000256" key="4">
    <source>
        <dbReference type="ARBA" id="ARBA00006558"/>
    </source>
</evidence>
<reference evidence="14" key="1">
    <citation type="journal article" date="2014" name="Int. J. Syst. Evol. Microbiol.">
        <title>Complete genome sequence of Corynebacterium casei LMG S-19264T (=DSM 44701T), isolated from a smear-ripened cheese.</title>
        <authorList>
            <consortium name="US DOE Joint Genome Institute (JGI-PGF)"/>
            <person name="Walter F."/>
            <person name="Albersmeier A."/>
            <person name="Kalinowski J."/>
            <person name="Ruckert C."/>
        </authorList>
    </citation>
    <scope>NUCLEOTIDE SEQUENCE</scope>
    <source>
        <strain evidence="14">CGMCC 4.7278</strain>
    </source>
</reference>
<evidence type="ECO:0000256" key="1">
    <source>
        <dbReference type="ARBA" id="ARBA00000026"/>
    </source>
</evidence>
<evidence type="ECO:0000256" key="2">
    <source>
        <dbReference type="ARBA" id="ARBA00000625"/>
    </source>
</evidence>
<protein>
    <recommendedName>
        <fullName evidence="6">Phthiocerol/phthiodiolone dimycocerosyl transferase</fullName>
        <ecNumber evidence="5">2.3.1.282</ecNumber>
    </recommendedName>
    <alternativeName>
        <fullName evidence="12">Acyltransferase PapA5</fullName>
    </alternativeName>
    <alternativeName>
        <fullName evidence="10">Phthiocerol/phthiodiolone O-acyltransferase</fullName>
    </alternativeName>
    <alternativeName>
        <fullName evidence="11">Polyketide synthase-associated protein A5</fullName>
    </alternativeName>
</protein>
<name>A0A917QPW7_9NOCA</name>
<comment type="catalytic activity">
    <reaction evidence="1">
        <text>2 a mycocerosyl-[mycocerosic acid synthase] + a phthiocerol = a dimycocerosyl phthiocerol + 2 holo-[mycocerosic acid synthase].</text>
        <dbReference type="EC" id="2.3.1.282"/>
    </reaction>
</comment>
<evidence type="ECO:0000256" key="10">
    <source>
        <dbReference type="ARBA" id="ARBA00030465"/>
    </source>
</evidence>
<comment type="catalytic activity">
    <reaction evidence="3">
        <text>2 a mycocerosyl-[mycocerosic acid synthase] + a phthiodiolone = a dimycocerosyl phthiodiolone + 2 holo-[mycocerosic acid synthase].</text>
        <dbReference type="EC" id="2.3.1.282"/>
    </reaction>
</comment>
<sequence>MRTLDPSEQRFVRHGTFTGRSVHLRGEVDAAALGCAFATLQRAFPVLVCRIVEDEAGNGILLRPGHIEPVGAWISFGEPDEIRVPTEPIDPGSQLAYLDVVLAEDDSARVTLFVHHSIADGGFCVELFSRFWGYYTDHVETGSSVAAVHSLPRSLEQHLADRGIERGTRSGLEAAIDVTSTVPAPVPAGPTSQAAVSRLHRSDRVLLDTATTARIREQARALGVSVNALITAAILRACADGGAARCLYPVDLRKRLSPVVAAEAGTNMGGLTTFATDSTDNLVEVAHRVGATLERDLADGVTAQSVLHFADYYGDMRIHSLAGHVAVTNTGIVPIFRAPAGLLIDDYEIVYLSAHPRPSAGGAAAVTFQLYSYLGRLTIGQLGGGPTLTARVLDHLAEVVASEEDAVSA</sequence>
<comment type="caution">
    <text evidence="14">The sequence shown here is derived from an EMBL/GenBank/DDBJ whole genome shotgun (WGS) entry which is preliminary data.</text>
</comment>
<accession>A0A917QPW7</accession>
<keyword evidence="7" id="KW-0443">Lipid metabolism</keyword>